<evidence type="ECO:0000313" key="3">
    <source>
        <dbReference type="Proteomes" id="UP000615234"/>
    </source>
</evidence>
<dbReference type="RefSeq" id="WP_186847939.1">
    <property type="nucleotide sequence ID" value="NZ_JACOOX010000007.1"/>
</dbReference>
<gene>
    <name evidence="2" type="ORF">H8S09_12405</name>
</gene>
<comment type="caution">
    <text evidence="2">The sequence shown here is derived from an EMBL/GenBank/DDBJ whole genome shotgun (WGS) entry which is preliminary data.</text>
</comment>
<organism evidence="2 3">
    <name type="scientific">Coprococcus hominis</name>
    <name type="common">ex Liu et al. 2022</name>
    <dbReference type="NCBI Taxonomy" id="2763039"/>
    <lineage>
        <taxon>Bacteria</taxon>
        <taxon>Bacillati</taxon>
        <taxon>Bacillota</taxon>
        <taxon>Clostridia</taxon>
        <taxon>Lachnospirales</taxon>
        <taxon>Lachnospiraceae</taxon>
        <taxon>Coprococcus</taxon>
    </lineage>
</organism>
<keyword evidence="3" id="KW-1185">Reference proteome</keyword>
<name>A0A8I0AR17_9FIRM</name>
<accession>A0A8I0AR17</accession>
<feature type="region of interest" description="Disordered" evidence="1">
    <location>
        <begin position="928"/>
        <end position="972"/>
    </location>
</feature>
<sequence>MQIKDVWQCCYGHDNGWQVLFNTIEDDRVAKRCTDLLNRNCQAETKFLLETPDLSTYGIYCDDLAVYCYKIQYGLSDVQNRSTSFSHAYIFPWNDNVIAEPNTFLTLDESNFKSSLSEVQSIQNMELTRREDYSLMSIFPEMDIDMQEYRELIDTIFYRFNSGVENNSIYVKYDGSYKQMCELLYCIFVGVPFHLRKKITARSHQAGNATDAALIFSPNALNERLHLDPGQGVNNNVLNLSELEEIDQQVYVNAGVRLAEACINKGIIPETTMRGHFAKLDRYIVEIFGNGEVSDGDINVAHKISMGVDPDNMNSSYNPMPDLVKALSRGITGNNVFDDYIMKLVMCVQKRKTKIPEKADAYLAKQVAQSRYNGLKDVYQEYCFQQFIKLSHEEQVRKLSSFDKDGFVEYANMLMRDQKTRVTLDQYFETERLKVESWDNLLSVIGEIVDLVTRYYRVPAETAEVLKKKYLEIHNEIAVSDALDSADDEFDKDEVYGEIVGMKDRWPLASQKIVNIAEKLYSYDVSKSVTVSLYRKYEGVISLIFMSGDDGSELEEKLNNARTVFWEMMSPAWFSFKENYDIVKTNSEVCFRYEALGSLVKDIDLVDEAELYGRVNNYFAGSYREYYDMHTEERDNIVRMLESYANNMRISVKPIKGSWLQIAASISNRGIYTLFDQTRAEIDSYMDSSQLGGDIYARLVVSVYRLHDALVIETERGKINRIMAAELEQVCMEKGKTVGSASVPLDLWLIGGLYANQNNLFCLLEKKMPSLLEQKNEDIVKYSLLLLDKKIIREAKLYVSSKGLLAKQVKIWLDLVKDKPGKNYLADNLVSKETKMESRQKVKKGTGKRTVSPDELWDESFVIKSKNEEPITSLDKKKAEQWQHTEQIEQGWTDNLQDDCMNPMDTGSHPASMNQGFKLKQKDDFMSDSDQRMDYYGNPLSHTHAQTSDVKKNDSSGKNDKGLFGFFRKKKE</sequence>
<protein>
    <submittedName>
        <fullName evidence="2">Uncharacterized protein</fullName>
    </submittedName>
</protein>
<evidence type="ECO:0000256" key="1">
    <source>
        <dbReference type="SAM" id="MobiDB-lite"/>
    </source>
</evidence>
<dbReference type="Proteomes" id="UP000615234">
    <property type="component" value="Unassembled WGS sequence"/>
</dbReference>
<proteinExistence type="predicted"/>
<dbReference type="EMBL" id="JACOOX010000007">
    <property type="protein sequence ID" value="MBC5663663.1"/>
    <property type="molecule type" value="Genomic_DNA"/>
</dbReference>
<feature type="compositionally biased region" description="Basic and acidic residues" evidence="1">
    <location>
        <begin position="949"/>
        <end position="961"/>
    </location>
</feature>
<reference evidence="2 3" key="1">
    <citation type="submission" date="2020-08" db="EMBL/GenBank/DDBJ databases">
        <title>Genome public.</title>
        <authorList>
            <person name="Liu C."/>
            <person name="Sun Q."/>
        </authorList>
    </citation>
    <scope>NUCLEOTIDE SEQUENCE [LARGE SCALE GENOMIC DNA]</scope>
    <source>
        <strain evidence="2 3">NSJ-10</strain>
    </source>
</reference>
<evidence type="ECO:0000313" key="2">
    <source>
        <dbReference type="EMBL" id="MBC5663663.1"/>
    </source>
</evidence>
<dbReference type="AlphaFoldDB" id="A0A8I0AR17"/>